<comment type="cofactor">
    <cofactor evidence="1 13">
        <name>heme</name>
        <dbReference type="ChEBI" id="CHEBI:30413"/>
    </cofactor>
</comment>
<evidence type="ECO:0000256" key="1">
    <source>
        <dbReference type="ARBA" id="ARBA00001971"/>
    </source>
</evidence>
<keyword evidence="5 13" id="KW-0349">Heme</keyword>
<keyword evidence="15" id="KW-0812">Transmembrane</keyword>
<dbReference type="PANTHER" id="PTHR24292">
    <property type="entry name" value="CYTOCHROME P450"/>
    <property type="match status" value="1"/>
</dbReference>
<keyword evidence="11 14" id="KW-0503">Monooxygenase</keyword>
<evidence type="ECO:0000256" key="2">
    <source>
        <dbReference type="ARBA" id="ARBA00004174"/>
    </source>
</evidence>
<evidence type="ECO:0000313" key="18">
    <source>
        <dbReference type="Proteomes" id="UP001487740"/>
    </source>
</evidence>
<keyword evidence="6 13" id="KW-0479">Metal-binding</keyword>
<dbReference type="SUPFAM" id="SSF48264">
    <property type="entry name" value="Cytochrome P450"/>
    <property type="match status" value="1"/>
</dbReference>
<dbReference type="InterPro" id="IPR050476">
    <property type="entry name" value="Insect_CytP450_Detox"/>
</dbReference>
<evidence type="ECO:0000256" key="6">
    <source>
        <dbReference type="ARBA" id="ARBA00022723"/>
    </source>
</evidence>
<dbReference type="InterPro" id="IPR036396">
    <property type="entry name" value="Cyt_P450_sf"/>
</dbReference>
<dbReference type="GO" id="GO:0016712">
    <property type="term" value="F:oxidoreductase activity, acting on paired donors, with incorporation or reduction of molecular oxygen, reduced flavin or flavoprotein as one donor, and incorporation of one atom of oxygen"/>
    <property type="evidence" value="ECO:0007669"/>
    <property type="project" value="InterPro"/>
</dbReference>
<evidence type="ECO:0000256" key="5">
    <source>
        <dbReference type="ARBA" id="ARBA00022617"/>
    </source>
</evidence>
<keyword evidence="18" id="KW-1185">Reference proteome</keyword>
<evidence type="ECO:0000256" key="13">
    <source>
        <dbReference type="PIRSR" id="PIRSR602402-1"/>
    </source>
</evidence>
<dbReference type="GO" id="GO:0005789">
    <property type="term" value="C:endoplasmic reticulum membrane"/>
    <property type="evidence" value="ECO:0007669"/>
    <property type="project" value="UniProtKB-SubCell"/>
</dbReference>
<dbReference type="InterPro" id="IPR008072">
    <property type="entry name" value="Cyt_P450_E_CYP3A"/>
</dbReference>
<evidence type="ECO:0000256" key="14">
    <source>
        <dbReference type="RuleBase" id="RU000461"/>
    </source>
</evidence>
<dbReference type="EMBL" id="JARAKH010000028">
    <property type="protein sequence ID" value="KAK8388432.1"/>
    <property type="molecule type" value="Genomic_DNA"/>
</dbReference>
<evidence type="ECO:0008006" key="19">
    <source>
        <dbReference type="Google" id="ProtNLM"/>
    </source>
</evidence>
<name>A0AAW0TP61_SCYPA</name>
<evidence type="ECO:0000256" key="7">
    <source>
        <dbReference type="ARBA" id="ARBA00022824"/>
    </source>
</evidence>
<comment type="caution">
    <text evidence="17">The sequence shown here is derived from an EMBL/GenBank/DDBJ whole genome shotgun (WGS) entry which is preliminary data.</text>
</comment>
<evidence type="ECO:0000256" key="4">
    <source>
        <dbReference type="ARBA" id="ARBA00010617"/>
    </source>
</evidence>
<dbReference type="GO" id="GO:0005506">
    <property type="term" value="F:iron ion binding"/>
    <property type="evidence" value="ECO:0007669"/>
    <property type="project" value="InterPro"/>
</dbReference>
<proteinExistence type="inferred from homology"/>
<dbReference type="PRINTS" id="PR00385">
    <property type="entry name" value="P450"/>
</dbReference>
<accession>A0AAW0TP61</accession>
<dbReference type="PRINTS" id="PR01689">
    <property type="entry name" value="EP450IICYP3A"/>
</dbReference>
<dbReference type="EMBL" id="JARAKH010000028">
    <property type="protein sequence ID" value="KAK8388434.1"/>
    <property type="molecule type" value="Genomic_DNA"/>
</dbReference>
<sequence length="497" mass="56625">MGVETWVLLATLALLAWAYSKWRHNYWSSRGVSCPPGLPFIGHFHKEYFVGKNALDFYVQNYKKFHKSMMYGMYDFFKPVLVICDPEMLKNVLVKDFDHFGDLRDFNLRTGNERDEMVSEMLSLKNGAEWKNLRAVMTPTFTSGKIKSMFPLVCDKADALIKFSMKQAAQNTPVDMKVNFGRFTMDTIASCAFGIECNSLVEENNEFTRCADVIFNPPPHTVLKILFFRFLPKLFRLLNLSINPPENDFFIDMAKQTIALREAGQRRGDFLDLLLEARGKASNKQEMSDLCLVSQSVLFIVAGYQTTAVLLSFSSFLLAKNKDQQQRLRDEMRQMVEEHGGITYQGIMEAKLLEACLQETLRLYPPAFVTERLCTKTYTLPNNGLTIKAGNLVQVPIWSLHHDPQYWPDPEAFIPDRFLPENKADIIPFTHMPFGMGPRNCIAMRFALMEAKVALTKLLLQAELELAPGHDKLTLLSGNGLIIPQDGVMLVLRPVSE</sequence>
<feature type="signal peptide" evidence="16">
    <location>
        <begin position="1"/>
        <end position="18"/>
    </location>
</feature>
<dbReference type="AlphaFoldDB" id="A0AAW0TP61"/>
<dbReference type="CDD" id="cd11056">
    <property type="entry name" value="CYP6-like"/>
    <property type="match status" value="1"/>
</dbReference>
<reference evidence="17 18" key="1">
    <citation type="submission" date="2023-03" db="EMBL/GenBank/DDBJ databases">
        <title>High-quality genome of Scylla paramamosain provides insights in environmental adaptation.</title>
        <authorList>
            <person name="Zhang L."/>
        </authorList>
    </citation>
    <scope>NUCLEOTIDE SEQUENCE [LARGE SCALE GENOMIC DNA]</scope>
    <source>
        <strain evidence="17">LZ_2023a</strain>
        <tissue evidence="17">Muscle</tissue>
    </source>
</reference>
<keyword evidence="7" id="KW-0256">Endoplasmic reticulum</keyword>
<dbReference type="FunFam" id="1.10.630.10:FF:000042">
    <property type="entry name" value="Cytochrome P450"/>
    <property type="match status" value="1"/>
</dbReference>
<evidence type="ECO:0000256" key="8">
    <source>
        <dbReference type="ARBA" id="ARBA00022848"/>
    </source>
</evidence>
<dbReference type="InterPro" id="IPR001128">
    <property type="entry name" value="Cyt_P450"/>
</dbReference>
<keyword evidence="9 14" id="KW-0560">Oxidoreductase</keyword>
<evidence type="ECO:0000256" key="9">
    <source>
        <dbReference type="ARBA" id="ARBA00023002"/>
    </source>
</evidence>
<evidence type="ECO:0000256" key="16">
    <source>
        <dbReference type="SAM" id="SignalP"/>
    </source>
</evidence>
<dbReference type="Gene3D" id="1.10.630.10">
    <property type="entry name" value="Cytochrome P450"/>
    <property type="match status" value="1"/>
</dbReference>
<keyword evidence="8" id="KW-0492">Microsome</keyword>
<keyword evidence="15" id="KW-1133">Transmembrane helix</keyword>
<evidence type="ECO:0000256" key="15">
    <source>
        <dbReference type="SAM" id="Phobius"/>
    </source>
</evidence>
<feature type="binding site" description="axial binding residue" evidence="13">
    <location>
        <position position="441"/>
    </location>
    <ligand>
        <name>heme</name>
        <dbReference type="ChEBI" id="CHEBI:30413"/>
    </ligand>
    <ligandPart>
        <name>Fe</name>
        <dbReference type="ChEBI" id="CHEBI:18248"/>
    </ligandPart>
</feature>
<gene>
    <name evidence="17" type="ORF">O3P69_020429</name>
</gene>
<organism evidence="17 18">
    <name type="scientific">Scylla paramamosain</name>
    <name type="common">Mud crab</name>
    <dbReference type="NCBI Taxonomy" id="85552"/>
    <lineage>
        <taxon>Eukaryota</taxon>
        <taxon>Metazoa</taxon>
        <taxon>Ecdysozoa</taxon>
        <taxon>Arthropoda</taxon>
        <taxon>Crustacea</taxon>
        <taxon>Multicrustacea</taxon>
        <taxon>Malacostraca</taxon>
        <taxon>Eumalacostraca</taxon>
        <taxon>Eucarida</taxon>
        <taxon>Decapoda</taxon>
        <taxon>Pleocyemata</taxon>
        <taxon>Brachyura</taxon>
        <taxon>Eubrachyura</taxon>
        <taxon>Portunoidea</taxon>
        <taxon>Portunidae</taxon>
        <taxon>Portuninae</taxon>
        <taxon>Scylla</taxon>
    </lineage>
</organism>
<dbReference type="Pfam" id="PF00067">
    <property type="entry name" value="p450"/>
    <property type="match status" value="1"/>
</dbReference>
<keyword evidence="10 13" id="KW-0408">Iron</keyword>
<dbReference type="InterPro" id="IPR017972">
    <property type="entry name" value="Cyt_P450_CS"/>
</dbReference>
<dbReference type="PROSITE" id="PS00086">
    <property type="entry name" value="CYTOCHROME_P450"/>
    <property type="match status" value="1"/>
</dbReference>
<dbReference type="InterPro" id="IPR002402">
    <property type="entry name" value="Cyt_P450_E_grp-II"/>
</dbReference>
<feature type="transmembrane region" description="Helical" evidence="15">
    <location>
        <begin position="297"/>
        <end position="319"/>
    </location>
</feature>
<keyword evidence="16" id="KW-0732">Signal</keyword>
<feature type="chain" id="PRO_5044717026" description="Cytochrome P450" evidence="16">
    <location>
        <begin position="19"/>
        <end position="497"/>
    </location>
</feature>
<evidence type="ECO:0000256" key="12">
    <source>
        <dbReference type="ARBA" id="ARBA00023136"/>
    </source>
</evidence>
<evidence type="ECO:0000256" key="11">
    <source>
        <dbReference type="ARBA" id="ARBA00023033"/>
    </source>
</evidence>
<dbReference type="PANTHER" id="PTHR24292:SF54">
    <property type="entry name" value="CYP9F3-RELATED"/>
    <property type="match status" value="1"/>
</dbReference>
<dbReference type="Proteomes" id="UP001487740">
    <property type="component" value="Unassembled WGS sequence"/>
</dbReference>
<protein>
    <recommendedName>
        <fullName evidence="19">Cytochrome P450</fullName>
    </recommendedName>
</protein>
<dbReference type="GO" id="GO:0020037">
    <property type="term" value="F:heme binding"/>
    <property type="evidence" value="ECO:0007669"/>
    <property type="project" value="InterPro"/>
</dbReference>
<keyword evidence="12 15" id="KW-0472">Membrane</keyword>
<dbReference type="PRINTS" id="PR00464">
    <property type="entry name" value="EP450II"/>
</dbReference>
<evidence type="ECO:0000256" key="3">
    <source>
        <dbReference type="ARBA" id="ARBA00004406"/>
    </source>
</evidence>
<comment type="subcellular location">
    <subcellularLocation>
        <location evidence="3">Endoplasmic reticulum membrane</location>
        <topology evidence="3">Peripheral membrane protein</topology>
    </subcellularLocation>
    <subcellularLocation>
        <location evidence="2">Microsome membrane</location>
        <topology evidence="2">Peripheral membrane protein</topology>
    </subcellularLocation>
</comment>
<evidence type="ECO:0000256" key="10">
    <source>
        <dbReference type="ARBA" id="ARBA00023004"/>
    </source>
</evidence>
<evidence type="ECO:0000313" key="17">
    <source>
        <dbReference type="EMBL" id="KAK8388432.1"/>
    </source>
</evidence>
<dbReference type="EMBL" id="JARAKH010000028">
    <property type="protein sequence ID" value="KAK8388433.1"/>
    <property type="molecule type" value="Genomic_DNA"/>
</dbReference>
<comment type="similarity">
    <text evidence="4 14">Belongs to the cytochrome P450 family.</text>
</comment>